<dbReference type="RefSeq" id="WP_092743839.1">
    <property type="nucleotide sequence ID" value="NZ_FNOV01000024.1"/>
</dbReference>
<feature type="domain" description="N-end rule aminoacyl transferase C-terminal" evidence="1">
    <location>
        <begin position="85"/>
        <end position="192"/>
    </location>
</feature>
<dbReference type="AlphaFoldDB" id="A0A1H3P7J8"/>
<protein>
    <submittedName>
        <fullName evidence="2">Arginine-tRNA-protein transferase</fullName>
    </submittedName>
</protein>
<keyword evidence="2" id="KW-0808">Transferase</keyword>
<dbReference type="GO" id="GO:0004057">
    <property type="term" value="F:arginyl-tRNA--protein transferase activity"/>
    <property type="evidence" value="ECO:0007669"/>
    <property type="project" value="InterPro"/>
</dbReference>
<evidence type="ECO:0000313" key="2">
    <source>
        <dbReference type="EMBL" id="SDY97067.1"/>
    </source>
</evidence>
<keyword evidence="3" id="KW-1185">Reference proteome</keyword>
<dbReference type="PANTHER" id="PTHR21367">
    <property type="entry name" value="ARGININE-TRNA-PROTEIN TRANSFERASE 1"/>
    <property type="match status" value="1"/>
</dbReference>
<dbReference type="EMBL" id="FNOV01000024">
    <property type="protein sequence ID" value="SDY97067.1"/>
    <property type="molecule type" value="Genomic_DNA"/>
</dbReference>
<name>A0A1H3P7J8_9BACT</name>
<dbReference type="PANTHER" id="PTHR21367:SF1">
    <property type="entry name" value="ARGINYL-TRNA--PROTEIN TRANSFERASE 1"/>
    <property type="match status" value="1"/>
</dbReference>
<gene>
    <name evidence="2" type="ORF">SAMN04488069_1244</name>
</gene>
<dbReference type="STRING" id="651662.SAMN04488069_1244"/>
<evidence type="ECO:0000313" key="3">
    <source>
        <dbReference type="Proteomes" id="UP000199249"/>
    </source>
</evidence>
<dbReference type="OrthoDB" id="9782022at2"/>
<sequence>MSATPPLVIPGRALDFYLGQGYYRMHQDLFTCLFLPVGEQVYTVHWLRMVLAGVEYGPAQRRLLRQGQRFTTSIRPFELTDELEELYARYRLSITFDAPDTVETFLLNGATHNVFQTEVLEVRDAGRLIAAGIFDSGERTMAGIMNFYDPNYRKFSLGKVLMLLKLEEARRRHYTHYYPGYVVHGYPKFDYKLFPCPAATEVFDCLREEWYPFSWERVEAQNAALSGPTDV</sequence>
<proteinExistence type="predicted"/>
<accession>A0A1H3P7J8</accession>
<dbReference type="GO" id="GO:0005737">
    <property type="term" value="C:cytoplasm"/>
    <property type="evidence" value="ECO:0007669"/>
    <property type="project" value="TreeGrafter"/>
</dbReference>
<organism evidence="2 3">
    <name type="scientific">Hymenobacter psychrophilus</name>
    <dbReference type="NCBI Taxonomy" id="651662"/>
    <lineage>
        <taxon>Bacteria</taxon>
        <taxon>Pseudomonadati</taxon>
        <taxon>Bacteroidota</taxon>
        <taxon>Cytophagia</taxon>
        <taxon>Cytophagales</taxon>
        <taxon>Hymenobacteraceae</taxon>
        <taxon>Hymenobacter</taxon>
    </lineage>
</organism>
<dbReference type="InterPro" id="IPR030700">
    <property type="entry name" value="N-end_Aminoacyl_Trfase"/>
</dbReference>
<dbReference type="Pfam" id="PF04377">
    <property type="entry name" value="ATE_C"/>
    <property type="match status" value="1"/>
</dbReference>
<dbReference type="InterPro" id="IPR016181">
    <property type="entry name" value="Acyl_CoA_acyltransferase"/>
</dbReference>
<reference evidence="3" key="1">
    <citation type="submission" date="2016-10" db="EMBL/GenBank/DDBJ databases">
        <authorList>
            <person name="Varghese N."/>
            <person name="Submissions S."/>
        </authorList>
    </citation>
    <scope>NUCLEOTIDE SEQUENCE [LARGE SCALE GENOMIC DNA]</scope>
    <source>
        <strain evidence="3">CGMCC 1.8975</strain>
    </source>
</reference>
<dbReference type="InterPro" id="IPR007472">
    <property type="entry name" value="N-end_Aminoacyl_Trfase_C"/>
</dbReference>
<dbReference type="Proteomes" id="UP000199249">
    <property type="component" value="Unassembled WGS sequence"/>
</dbReference>
<dbReference type="SUPFAM" id="SSF55729">
    <property type="entry name" value="Acyl-CoA N-acyltransferases (Nat)"/>
    <property type="match status" value="1"/>
</dbReference>
<evidence type="ECO:0000259" key="1">
    <source>
        <dbReference type="Pfam" id="PF04377"/>
    </source>
</evidence>